<dbReference type="Gene3D" id="2.60.40.230">
    <property type="entry name" value="Neocarzinostatin-like"/>
    <property type="match status" value="1"/>
</dbReference>
<dbReference type="HOGENOM" id="CLU_751494_0_0_11"/>
<dbReference type="STRING" id="512565.AMIS_57370"/>
<feature type="chain" id="PRO_5038782985" description="CARDB domain-containing protein" evidence="2">
    <location>
        <begin position="33"/>
        <end position="368"/>
    </location>
</feature>
<organism evidence="3 4">
    <name type="scientific">Actinoplanes missouriensis (strain ATCC 14538 / DSM 43046 / CBS 188.64 / JCM 3121 / NBRC 102363 / NCIMB 12654 / NRRL B-3342 / UNCC 431)</name>
    <dbReference type="NCBI Taxonomy" id="512565"/>
    <lineage>
        <taxon>Bacteria</taxon>
        <taxon>Bacillati</taxon>
        <taxon>Actinomycetota</taxon>
        <taxon>Actinomycetes</taxon>
        <taxon>Micromonosporales</taxon>
        <taxon>Micromonosporaceae</taxon>
        <taxon>Actinoplanes</taxon>
    </lineage>
</organism>
<sequence length="368" mass="37945">MTRSALVAVTVALVTCTVLTALTVPAATPALAAGRVATLSVNVAKPGETVRVTGTGWTAGTLLQFVTCGEGGLTGSAACDTRAAVATPVRADGRFVVDVQAGTPPRPCPCVVHIAEVQGSAIPVNLPISITGHPVGTIPAAATAARELTVQEFTLTGGTAAAWFGARDRLTLTYTVRNPTPAALTSATVQIRLGGGGDDNIFHQEVVEGLAPGQSRTVTVPVELPIAAFGRYVVSADVSGLAPVRVSHDAYPWGLILINALGIALIVWGLVRRLGRRRALRDVDPADALLPAVVRLGSLGAYLVFDDAPGSRRLRRHAGAQLSLDNLRALIGAGNGPGAGESVLDLDALGHVLARRYPRSISLLEENE</sequence>
<feature type="signal peptide" evidence="2">
    <location>
        <begin position="1"/>
        <end position="32"/>
    </location>
</feature>
<dbReference type="AlphaFoldDB" id="I0HD70"/>
<dbReference type="InterPro" id="IPR013783">
    <property type="entry name" value="Ig-like_fold"/>
</dbReference>
<dbReference type="KEGG" id="ams:AMIS_57370"/>
<dbReference type="Gene3D" id="2.60.40.10">
    <property type="entry name" value="Immunoglobulins"/>
    <property type="match status" value="1"/>
</dbReference>
<reference evidence="3 4" key="1">
    <citation type="submission" date="2012-02" db="EMBL/GenBank/DDBJ databases">
        <title>Complete genome sequence of Actinoplanes missouriensis 431 (= NBRC 102363).</title>
        <authorList>
            <person name="Ohnishi Y."/>
            <person name="Ishikawa J."/>
            <person name="Sekine M."/>
            <person name="Hosoyama A."/>
            <person name="Harada T."/>
            <person name="Narita H."/>
            <person name="Hata T."/>
            <person name="Konno Y."/>
            <person name="Tutikane K."/>
            <person name="Fujita N."/>
            <person name="Horinouchi S."/>
            <person name="Hayakawa M."/>
        </authorList>
    </citation>
    <scope>NUCLEOTIDE SEQUENCE [LARGE SCALE GENOMIC DNA]</scope>
    <source>
        <strain evidence="4">ATCC 14538 / DSM 43046 / CBS 188.64 / JCM 3121 / NBRC 102363 / NCIMB 12654 / NRRL B-3342 / UNCC 431</strain>
    </source>
</reference>
<evidence type="ECO:0008006" key="5">
    <source>
        <dbReference type="Google" id="ProtNLM"/>
    </source>
</evidence>
<dbReference type="SUPFAM" id="SSF49319">
    <property type="entry name" value="Actinoxanthin-like"/>
    <property type="match status" value="1"/>
</dbReference>
<keyword evidence="2" id="KW-0732">Signal</keyword>
<protein>
    <recommendedName>
        <fullName evidence="5">CARDB domain-containing protein</fullName>
    </recommendedName>
</protein>
<gene>
    <name evidence="3" type="ordered locus">AMIS_57370</name>
</gene>
<name>I0HD70_ACTM4</name>
<evidence type="ECO:0000313" key="4">
    <source>
        <dbReference type="Proteomes" id="UP000007882"/>
    </source>
</evidence>
<dbReference type="OrthoDB" id="4350202at2"/>
<keyword evidence="1" id="KW-1133">Transmembrane helix</keyword>
<evidence type="ECO:0000256" key="2">
    <source>
        <dbReference type="SAM" id="SignalP"/>
    </source>
</evidence>
<accession>I0HD70</accession>
<evidence type="ECO:0000313" key="3">
    <source>
        <dbReference type="EMBL" id="BAL90957.1"/>
    </source>
</evidence>
<dbReference type="EMBL" id="AP012319">
    <property type="protein sequence ID" value="BAL90957.1"/>
    <property type="molecule type" value="Genomic_DNA"/>
</dbReference>
<keyword evidence="1" id="KW-0472">Membrane</keyword>
<dbReference type="GO" id="GO:0005975">
    <property type="term" value="P:carbohydrate metabolic process"/>
    <property type="evidence" value="ECO:0007669"/>
    <property type="project" value="UniProtKB-ARBA"/>
</dbReference>
<dbReference type="PATRIC" id="fig|512565.3.peg.5734"/>
<dbReference type="InterPro" id="IPR027273">
    <property type="entry name" value="Neocarzinostatin-like"/>
</dbReference>
<dbReference type="Proteomes" id="UP000007882">
    <property type="component" value="Chromosome"/>
</dbReference>
<proteinExistence type="predicted"/>
<dbReference type="RefSeq" id="WP_014445845.1">
    <property type="nucleotide sequence ID" value="NC_017093.1"/>
</dbReference>
<keyword evidence="4" id="KW-1185">Reference proteome</keyword>
<feature type="transmembrane region" description="Helical" evidence="1">
    <location>
        <begin position="250"/>
        <end position="271"/>
    </location>
</feature>
<keyword evidence="1" id="KW-0812">Transmembrane</keyword>
<evidence type="ECO:0000256" key="1">
    <source>
        <dbReference type="SAM" id="Phobius"/>
    </source>
</evidence>
<dbReference type="eggNOG" id="ENOG50338W5">
    <property type="taxonomic scope" value="Bacteria"/>
</dbReference>